<gene>
    <name evidence="6" type="primary">sppA</name>
    <name evidence="6" type="ORF">PYV00_13250</name>
</gene>
<evidence type="ECO:0000256" key="1">
    <source>
        <dbReference type="ARBA" id="ARBA00008683"/>
    </source>
</evidence>
<dbReference type="InterPro" id="IPR004634">
    <property type="entry name" value="Pept_S49_pIV"/>
</dbReference>
<evidence type="ECO:0000256" key="3">
    <source>
        <dbReference type="ARBA" id="ARBA00022801"/>
    </source>
</evidence>
<dbReference type="CDD" id="cd07018">
    <property type="entry name" value="S49_SppA_67K_type"/>
    <property type="match status" value="1"/>
</dbReference>
<evidence type="ECO:0000256" key="2">
    <source>
        <dbReference type="ARBA" id="ARBA00022670"/>
    </source>
</evidence>
<dbReference type="NCBIfam" id="TIGR00705">
    <property type="entry name" value="SppA_67K"/>
    <property type="match status" value="1"/>
</dbReference>
<dbReference type="SUPFAM" id="SSF52096">
    <property type="entry name" value="ClpP/crotonase"/>
    <property type="match status" value="2"/>
</dbReference>
<evidence type="ECO:0000313" key="6">
    <source>
        <dbReference type="EMBL" id="MDE8652669.1"/>
    </source>
</evidence>
<organism evidence="6 7">
    <name type="scientific">Novosphingobium album</name>
    <name type="common">ex Liu et al. 2023</name>
    <dbReference type="NCBI Taxonomy" id="3031130"/>
    <lineage>
        <taxon>Bacteria</taxon>
        <taxon>Pseudomonadati</taxon>
        <taxon>Pseudomonadota</taxon>
        <taxon>Alphaproteobacteria</taxon>
        <taxon>Sphingomonadales</taxon>
        <taxon>Sphingomonadaceae</taxon>
        <taxon>Novosphingobium</taxon>
    </lineage>
</organism>
<reference evidence="6 7" key="1">
    <citation type="submission" date="2023-03" db="EMBL/GenBank/DDBJ databases">
        <title>NovoSphingobium album sp. nov. isolated from polycyclic aromatic hydrocarbons- and heavy-metal polluted soil.</title>
        <authorList>
            <person name="Liu Z."/>
            <person name="Wang K."/>
        </authorList>
    </citation>
    <scope>NUCLEOTIDE SEQUENCE [LARGE SCALE GENOMIC DNA]</scope>
    <source>
        <strain evidence="6 7">H3SJ31-1</strain>
    </source>
</reference>
<dbReference type="PIRSF" id="PIRSF001217">
    <property type="entry name" value="Protease_4_SppA"/>
    <property type="match status" value="1"/>
</dbReference>
<dbReference type="EMBL" id="JARESE010000044">
    <property type="protein sequence ID" value="MDE8652669.1"/>
    <property type="molecule type" value="Genomic_DNA"/>
</dbReference>
<feature type="domain" description="Peptidase S49" evidence="5">
    <location>
        <begin position="377"/>
        <end position="528"/>
    </location>
</feature>
<dbReference type="RefSeq" id="WP_275228748.1">
    <property type="nucleotide sequence ID" value="NZ_JARESE010000044.1"/>
</dbReference>
<name>A0ABT5WRJ1_9SPHN</name>
<dbReference type="Proteomes" id="UP001216253">
    <property type="component" value="Unassembled WGS sequence"/>
</dbReference>
<keyword evidence="3" id="KW-0378">Hydrolase</keyword>
<keyword evidence="7" id="KW-1185">Reference proteome</keyword>
<protein>
    <submittedName>
        <fullName evidence="6">Signal peptide peptidase SppA</fullName>
    </submittedName>
</protein>
<sequence>MEFARKVWKLLVAVKDGLALLLLLVFFGGLYAVLAARPAPGRVQEGALLLDLDGVIVEEPSHVDPIGLLLSARAPTREFRSRDIERALRAAAKDKRIKVVVLDLSRFLGGGYVNLHDIGKALDAVRASGKPILTFANAYADDSVLLAAHASEAWLDPMGGAFVTGPGGNGLYFAKLFEKLKIDAHIYRVGTFKSAVEPYMLEGPSPAAREAYESIYGALFAAWKADVAKARPKANLALVTTDPVSWLKASGGDMAAAAKAAGLVDRIGSKTEFGERVAQLAGDDPLDATRGKFAHTPFDTWIAAHPEQQDGDAIGVVTIAGEIVDGDAGPGSAGGDRIAQVLDAALDQDLKALVVRIDSPGGSTMASERIRRALAEFRERKIPVVVSMGNLAASGGYWVATPGQRIFADPGTITGSIGVFAVLTSFERTLADLGVTGGGVKTTPLSGQPDLFTGLAPEVSGVIQASVENTYGKFLGLVGQARGKTAGQVDAVAQGRPWAGSDARRLGLVDEFGDLDAALAYAARAAKLGNGKWHAAFLGEETDPFSQFLAGLSRREAGGEASAGGGDIAALFARRQQDLLEQAIGQAQALVAVRGVQAYCLECPRIERAATPPPAVPASLLGRLAVLAGVTAR</sequence>
<feature type="domain" description="Peptidase S49" evidence="5">
    <location>
        <begin position="126"/>
        <end position="281"/>
    </location>
</feature>
<evidence type="ECO:0000259" key="5">
    <source>
        <dbReference type="Pfam" id="PF01343"/>
    </source>
</evidence>
<dbReference type="InterPro" id="IPR047272">
    <property type="entry name" value="S49_SppA_C"/>
</dbReference>
<dbReference type="InterPro" id="IPR047217">
    <property type="entry name" value="S49_SppA_67K_type_N"/>
</dbReference>
<keyword evidence="4" id="KW-0720">Serine protease</keyword>
<dbReference type="InterPro" id="IPR029045">
    <property type="entry name" value="ClpP/crotonase-like_dom_sf"/>
</dbReference>
<accession>A0ABT5WRJ1</accession>
<dbReference type="CDD" id="cd07023">
    <property type="entry name" value="S49_Sppa_N_C"/>
    <property type="match status" value="1"/>
</dbReference>
<comment type="caution">
    <text evidence="6">The sequence shown here is derived from an EMBL/GenBank/DDBJ whole genome shotgun (WGS) entry which is preliminary data.</text>
</comment>
<dbReference type="PANTHER" id="PTHR33209:SF1">
    <property type="entry name" value="PEPTIDASE S49 DOMAIN-CONTAINING PROTEIN"/>
    <property type="match status" value="1"/>
</dbReference>
<dbReference type="Pfam" id="PF01343">
    <property type="entry name" value="Peptidase_S49"/>
    <property type="match status" value="2"/>
</dbReference>
<dbReference type="InterPro" id="IPR002142">
    <property type="entry name" value="Peptidase_S49"/>
</dbReference>
<proteinExistence type="inferred from homology"/>
<dbReference type="PANTHER" id="PTHR33209">
    <property type="entry name" value="PROTEASE 4"/>
    <property type="match status" value="1"/>
</dbReference>
<evidence type="ECO:0000313" key="7">
    <source>
        <dbReference type="Proteomes" id="UP001216253"/>
    </source>
</evidence>
<comment type="similarity">
    <text evidence="1">Belongs to the peptidase S49 family.</text>
</comment>
<dbReference type="Gene3D" id="6.20.330.10">
    <property type="match status" value="1"/>
</dbReference>
<dbReference type="Gene3D" id="3.90.226.10">
    <property type="entry name" value="2-enoyl-CoA Hydratase, Chain A, domain 1"/>
    <property type="match status" value="2"/>
</dbReference>
<keyword evidence="2" id="KW-0645">Protease</keyword>
<evidence type="ECO:0000256" key="4">
    <source>
        <dbReference type="ARBA" id="ARBA00022825"/>
    </source>
</evidence>